<dbReference type="PANTHER" id="PTHR11161">
    <property type="entry name" value="O-ACYLTRANSFERASE"/>
    <property type="match status" value="1"/>
</dbReference>
<comment type="caution">
    <text evidence="3">The sequence shown here is derived from an EMBL/GenBank/DDBJ whole genome shotgun (WGS) entry which is preliminary data.</text>
</comment>
<feature type="transmembrane region" description="Helical" evidence="1">
    <location>
        <begin position="269"/>
        <end position="288"/>
    </location>
</feature>
<organism evidence="3 4">
    <name type="scientific">Leptosia nina</name>
    <dbReference type="NCBI Taxonomy" id="320188"/>
    <lineage>
        <taxon>Eukaryota</taxon>
        <taxon>Metazoa</taxon>
        <taxon>Ecdysozoa</taxon>
        <taxon>Arthropoda</taxon>
        <taxon>Hexapoda</taxon>
        <taxon>Insecta</taxon>
        <taxon>Pterygota</taxon>
        <taxon>Neoptera</taxon>
        <taxon>Endopterygota</taxon>
        <taxon>Lepidoptera</taxon>
        <taxon>Glossata</taxon>
        <taxon>Ditrysia</taxon>
        <taxon>Papilionoidea</taxon>
        <taxon>Pieridae</taxon>
        <taxon>Pierinae</taxon>
        <taxon>Leptosia</taxon>
    </lineage>
</organism>
<feature type="transmembrane region" description="Helical" evidence="1">
    <location>
        <begin position="184"/>
        <end position="204"/>
    </location>
</feature>
<reference evidence="3 4" key="1">
    <citation type="submission" date="2023-11" db="EMBL/GenBank/DDBJ databases">
        <authorList>
            <person name="Okamura Y."/>
        </authorList>
    </citation>
    <scope>NUCLEOTIDE SEQUENCE [LARGE SCALE GENOMIC DNA]</scope>
</reference>
<evidence type="ECO:0000313" key="4">
    <source>
        <dbReference type="Proteomes" id="UP001497472"/>
    </source>
</evidence>
<feature type="transmembrane region" description="Helical" evidence="1">
    <location>
        <begin position="236"/>
        <end position="253"/>
    </location>
</feature>
<gene>
    <name evidence="3" type="ORF">LNINA_LOCUS12380</name>
</gene>
<feature type="domain" description="Acyltransferase 3" evidence="2">
    <location>
        <begin position="45"/>
        <end position="391"/>
    </location>
</feature>
<keyword evidence="1" id="KW-0812">Transmembrane</keyword>
<protein>
    <recommendedName>
        <fullName evidence="2">Acyltransferase 3 domain-containing protein</fullName>
    </recommendedName>
</protein>
<dbReference type="PANTHER" id="PTHR11161:SF22">
    <property type="entry name" value="ACYLTRANSFERASE 3 DOMAIN-CONTAINING PROTEIN-RELATED"/>
    <property type="match status" value="1"/>
</dbReference>
<dbReference type="AlphaFoldDB" id="A0AAV1JVL1"/>
<evidence type="ECO:0000256" key="1">
    <source>
        <dbReference type="SAM" id="Phobius"/>
    </source>
</evidence>
<feature type="transmembrane region" description="Helical" evidence="1">
    <location>
        <begin position="91"/>
        <end position="113"/>
    </location>
</feature>
<evidence type="ECO:0000259" key="2">
    <source>
        <dbReference type="Pfam" id="PF01757"/>
    </source>
</evidence>
<feature type="transmembrane region" description="Helical" evidence="1">
    <location>
        <begin position="46"/>
        <end position="70"/>
    </location>
</feature>
<sequence length="428" mass="49411">MPPVFHMDPYATCLFQTNGTYCFTQFVLTSDTQSDLLDMINVYESIVNYVFLNGTLVVQSFFVIAGLLLAYKMEDLNAQGKVSWKLIPMGVLQIFLRLIPSYGLVILFSVTWFRRMGSGPLWHSNAILEADSCSKYWWTHLLFINNYFDSSYCMVQMWFLAAYVQLMVLGLFVCVLARNRTAKIWTLCIVFIIGMILPAAHTFYQNLEAVLLMTPEFIFSFNDYETFNHVYKRGHTNVPAFILGIALGYYIYHGQKKKVNTQKYEKYQLLFKLTVPVGLMMMFVGLLFKESEDISPYTKAVYAGLMKPIFGFLLCLLIFSSVFKIEHLYRRILEWNLWRIPSRLSYIAYVIHITFIRLVAGLGTSLNTVNYWLMIVNAFGVIASVYILTIPFWLLIEGPINEVINFALIKEGRVKTSKPEVETNQETA</sequence>
<feature type="transmembrane region" description="Helical" evidence="1">
    <location>
        <begin position="344"/>
        <end position="365"/>
    </location>
</feature>
<dbReference type="Pfam" id="PF01757">
    <property type="entry name" value="Acyl_transf_3"/>
    <property type="match status" value="1"/>
</dbReference>
<dbReference type="Proteomes" id="UP001497472">
    <property type="component" value="Unassembled WGS sequence"/>
</dbReference>
<evidence type="ECO:0000313" key="3">
    <source>
        <dbReference type="EMBL" id="CAK1553376.1"/>
    </source>
</evidence>
<dbReference type="InterPro" id="IPR052728">
    <property type="entry name" value="O2_lipid_transport_reg"/>
</dbReference>
<keyword evidence="1" id="KW-1133">Transmembrane helix</keyword>
<dbReference type="EMBL" id="CAVLEF010000225">
    <property type="protein sequence ID" value="CAK1553376.1"/>
    <property type="molecule type" value="Genomic_DNA"/>
</dbReference>
<keyword evidence="4" id="KW-1185">Reference proteome</keyword>
<proteinExistence type="predicted"/>
<accession>A0AAV1JVL1</accession>
<feature type="transmembrane region" description="Helical" evidence="1">
    <location>
        <begin position="157"/>
        <end position="177"/>
    </location>
</feature>
<keyword evidence="1" id="KW-0472">Membrane</keyword>
<feature type="transmembrane region" description="Helical" evidence="1">
    <location>
        <begin position="371"/>
        <end position="396"/>
    </location>
</feature>
<dbReference type="InterPro" id="IPR002656">
    <property type="entry name" value="Acyl_transf_3_dom"/>
</dbReference>
<dbReference type="GO" id="GO:0016747">
    <property type="term" value="F:acyltransferase activity, transferring groups other than amino-acyl groups"/>
    <property type="evidence" value="ECO:0007669"/>
    <property type="project" value="InterPro"/>
</dbReference>
<feature type="transmembrane region" description="Helical" evidence="1">
    <location>
        <begin position="300"/>
        <end position="323"/>
    </location>
</feature>
<name>A0AAV1JVL1_9NEOP</name>